<proteinExistence type="predicted"/>
<evidence type="ECO:0000313" key="3">
    <source>
        <dbReference type="EMBL" id="GEN23099.1"/>
    </source>
</evidence>
<evidence type="ECO:0000313" key="6">
    <source>
        <dbReference type="Proteomes" id="UP000321726"/>
    </source>
</evidence>
<dbReference type="Proteomes" id="UP000184123">
    <property type="component" value="Unassembled WGS sequence"/>
</dbReference>
<dbReference type="EMBL" id="BJXU01000034">
    <property type="protein sequence ID" value="GEN23099.1"/>
    <property type="molecule type" value="Genomic_DNA"/>
</dbReference>
<dbReference type="RefSeq" id="WP_073434280.1">
    <property type="nucleotide sequence ID" value="NZ_BJXU01000034.1"/>
</dbReference>
<dbReference type="Proteomes" id="UP000321726">
    <property type="component" value="Unassembled WGS sequence"/>
</dbReference>
<dbReference type="AlphaFoldDB" id="A0A1M7DJ93"/>
<name>A0A1M7DJ93_9GAMM</name>
<reference evidence="4 5" key="1">
    <citation type="submission" date="2016-11" db="EMBL/GenBank/DDBJ databases">
        <authorList>
            <person name="Jaros S."/>
            <person name="Januszkiewicz K."/>
            <person name="Wedrychowicz H."/>
        </authorList>
    </citation>
    <scope>NUCLEOTIDE SEQUENCE [LARGE SCALE GENOMIC DNA]</scope>
    <source>
        <strain evidence="4 5">DSM 4740</strain>
    </source>
</reference>
<evidence type="ECO:0000256" key="1">
    <source>
        <dbReference type="ARBA" id="ARBA00023118"/>
    </source>
</evidence>
<feature type="region of interest" description="Disordered" evidence="2">
    <location>
        <begin position="401"/>
        <end position="424"/>
    </location>
</feature>
<evidence type="ECO:0000313" key="5">
    <source>
        <dbReference type="Proteomes" id="UP000184123"/>
    </source>
</evidence>
<reference evidence="3 6" key="2">
    <citation type="submission" date="2019-07" db="EMBL/GenBank/DDBJ databases">
        <title>Whole genome shotgun sequence of Halomonas cupida NBRC 102219.</title>
        <authorList>
            <person name="Hosoyama A."/>
            <person name="Uohara A."/>
            <person name="Ohji S."/>
            <person name="Ichikawa N."/>
        </authorList>
    </citation>
    <scope>NUCLEOTIDE SEQUENCE [LARGE SCALE GENOMIC DNA]</scope>
    <source>
        <strain evidence="3 6">NBRC 102219</strain>
    </source>
</reference>
<gene>
    <name evidence="3" type="ORF">HCU01_10480</name>
    <name evidence="4" type="ORF">SAMN05660971_01357</name>
</gene>
<dbReference type="EMBL" id="FRCA01000003">
    <property type="protein sequence ID" value="SHL79453.1"/>
    <property type="molecule type" value="Genomic_DNA"/>
</dbReference>
<dbReference type="GO" id="GO:0016779">
    <property type="term" value="F:nucleotidyltransferase activity"/>
    <property type="evidence" value="ECO:0007669"/>
    <property type="project" value="InterPro"/>
</dbReference>
<dbReference type="STRING" id="44933.SAMN05660971_01357"/>
<dbReference type="OrthoDB" id="1118920at2"/>
<sequence length="424" mass="46988">MSTTKSAELVKHAELEYPTRLTKSLESFAALREGYITDARDRLIEYGLWAKALSEANSHIAVDEEEIRAAADAYEEVANYLASNLSWPLKSISIMTQGSVSTKTLIRSPNGSEKFDIDAVCKIDISHIEADDPMSFFESIGQALKELEAQAKRRCWYIPFTGQRFYLEFTPSIPLNTITAQTLSSMAPRYSASRYEETALAVVDTPTKSWKTSNSAGMSKWVNDTAERRLIRSIVMEAYANDRAVASVAPVPDQTVEITDTLRVAIRLFKRHRDMCARRGVIDAATKPISVIIVTLLTSCYEGLADLGRSFEHPIELLDELATLMPHLVLKLDGKYRVDNPTVEGENFAEKWNDDDGERYKSFMTWTNALSADLQTILALKDPSAISRRVREVFGIPAPTGGGNGLTTIQPPAPRATPASRGLA</sequence>
<keyword evidence="1" id="KW-0051">Antiviral defense</keyword>
<evidence type="ECO:0000313" key="4">
    <source>
        <dbReference type="EMBL" id="SHL79453.1"/>
    </source>
</evidence>
<keyword evidence="6" id="KW-1185">Reference proteome</keyword>
<accession>A0A1M7DJ93</accession>
<organism evidence="4 5">
    <name type="scientific">Halomonas cupida</name>
    <dbReference type="NCBI Taxonomy" id="44933"/>
    <lineage>
        <taxon>Bacteria</taxon>
        <taxon>Pseudomonadati</taxon>
        <taxon>Pseudomonadota</taxon>
        <taxon>Gammaproteobacteria</taxon>
        <taxon>Oceanospirillales</taxon>
        <taxon>Halomonadaceae</taxon>
        <taxon>Halomonas</taxon>
    </lineage>
</organism>
<protein>
    <recommendedName>
        <fullName evidence="7">Nucleotidyltransferase</fullName>
    </recommendedName>
</protein>
<evidence type="ECO:0008006" key="7">
    <source>
        <dbReference type="Google" id="ProtNLM"/>
    </source>
</evidence>
<dbReference type="GO" id="GO:0051607">
    <property type="term" value="P:defense response to virus"/>
    <property type="evidence" value="ECO:0007669"/>
    <property type="project" value="UniProtKB-KW"/>
</dbReference>
<evidence type="ECO:0000256" key="2">
    <source>
        <dbReference type="SAM" id="MobiDB-lite"/>
    </source>
</evidence>
<dbReference type="InterPro" id="IPR006116">
    <property type="entry name" value="NT_2-5OAS_ClassI-CCAase"/>
</dbReference>
<dbReference type="CDD" id="cd05400">
    <property type="entry name" value="NT_2-5OAS_ClassI-CCAase"/>
    <property type="match status" value="1"/>
</dbReference>